<dbReference type="OrthoDB" id="26681at2759"/>
<dbReference type="Pfam" id="PF14844">
    <property type="entry name" value="PH_BEACH"/>
    <property type="match status" value="1"/>
</dbReference>
<evidence type="ECO:0000256" key="4">
    <source>
        <dbReference type="SAM" id="MobiDB-lite"/>
    </source>
</evidence>
<keyword evidence="1 3" id="KW-0853">WD repeat</keyword>
<dbReference type="InterPro" id="IPR000409">
    <property type="entry name" value="BEACH_dom"/>
</dbReference>
<feature type="region of interest" description="Disordered" evidence="4">
    <location>
        <begin position="1101"/>
        <end position="1126"/>
    </location>
</feature>
<dbReference type="InterPro" id="IPR011993">
    <property type="entry name" value="PH-like_dom_sf"/>
</dbReference>
<dbReference type="Gene3D" id="2.30.29.30">
    <property type="entry name" value="Pleckstrin-homology domain (PH domain)/Phosphotyrosine-binding domain (PTB)"/>
    <property type="match status" value="1"/>
</dbReference>
<dbReference type="SMART" id="SM01026">
    <property type="entry name" value="Beach"/>
    <property type="match status" value="1"/>
</dbReference>
<keyword evidence="7" id="KW-1185">Reference proteome</keyword>
<dbReference type="CTD" id="104144"/>
<sequence>MATEEDIDTLKLYWDHFFKAETGTYEKSTWLDLFLAEFLIRVNEGANPKELIKFCPVSGVVTLVGCELLCGIHRVTSSINTHYSVPLPILDTSTPAPAPTAGGGQPHNEGNGDNANTEQKPDEQKAGLTSLFTRTNTQSSEQILRKYLLGGVAWRCLVLLKALGVEGLSCCRQLSSVLIWLFGELSGATTSTTSSGSEAVLSPATPRTPIHQLFSHKIWSKQKPIGGQTSKMQSAPASERGSVTGRSRHSAQPKLDSLERTKKRLSKQMDQSSESGDSNDDLQILNRSLTIKVVTPNDDFEYFNSTRSSNEYPNESYYDPYYTPRKPKPKAEDYINDKHREIINLEITTFQFTLIITDLLQELCKAESSLSGSEGSQISMQCINFSLRNICSLQFSSLPQPQDNAVEVSRIKVALTELLMVSLDQVLIHSDLCAKLINNGILPMLLRILEDVISKCRQNKLEYQNRKEDKTESDNLLKFVFGIAYSITAFFHCLLMQCRSVDKLREFTEQFKLYGECLKGGLLKECIELMIRIPATGDEPVVLIKKLIETVGKLVVGMKRVRSEVLHSAACARARHKACRARVAAGLHHHHDVLGDAGPGLPPAACCLAVLVATLSALLTDDEVAARPALRTKILKVMLNCGVCCCFSPGLLMESIVRLMLTHGGVAPLCLQLLEHTVYGELGASILLPKVTDQLPCSICEPCDDRREVSKKHCSHGISPIDRKSVWSFLYHYNSLLQLDNHNNVLHATVSHLLRVTPKCRMEMKSELLFSVIYPTFIVAKHRYMIRMEESAYFLTVSCLNIFASLLNTVSFAEQFIQKGGLSYVLELVSLSEFSDQCCSILEIAIIVEVFKLMKENSELSYFREMSSLASVQMLFKSLTEVTDKCYKIYRLKLPEAQFRELCDVSKERDMLALVQPAEPRAATLTASPPAPGTVEEHVEGHVDTLKHACTFWKTCAALCAHSPAFREHVLGEPALLDSYALLKLLLHALCTRTTQPQELRLLVRLVEALLTMQLSLSDVTSGRSKEVSCALVRAALATGGAGEGGAGALEGGGGLRALCEALIRVAAARTQRTHAMPRPHLAKVPPLECASGASSAECSSSEDSVAGPYASEHSEPYASRPDEGYEADVEVGKLDAPPLYRSRKLSGSMATIPSGISSPVGELSAECGEYTKSGELAHPELCVIVVDILTQLIHKLVQSRQSGSCEEAAWRAGVGVARAWCGRVGGALARARPAHPALLRRLLAPAPAMLLAATDTRLEDLQRSILELIHVLASQSIEPAELAAFLKLFTAERPPLALLLGALHRLVSTATYNTPDCILTFPVDSDNTDGIQSLAEELSYLVVNTTTSQSHHAENCAKRFHESHIRAGVVSPWSCHAVRCGVEGAGWAPWLAGFALTVWLHAQLHHTDHTECLDELSESGSEAESSAKSPRAEAGSQPAPLSHVLSVGHESLMLELWLDTGTGSFTFRLSRPEPGSNRIVSEARVAAAMPPRHWTCVALNVKELVYKRHIYIQVTLYVNGYECETVSLPVQGILVRKVTPTCVLVGHAAARGAGAGAYHLAGLRLYRAPVLTAYTALHLTAHGPDQCCQVKCESPNYPLLLTPNVLDSNIDWDQVFEISSATLRELHEQLLLTFSASAPNIINLYHQTAPLPTVFAGRVASTASLMSVSGGLPGAGAGGAGQGSSIPETLFTTWTGAPLPSRHRGLMPALYMLGGPDILLYLFARVVELEGTAREQAQALSILLRACRVDTRLHAALPATHMHRMLRAVLAAPACTVTPHLLKVILDEACSSPVLTICGDSVQLAARTDAVLLQPDLLVLLADSWRHFETEQEWCWEVEVPPGGGGAGTREPQRGSGLALVLAAVRALLRTRHPRRAFNHYQMTRTSLLDHLLRACKERFLNSDCGPLDPVASAALVDVVRGLIGAPPLLHRLALLCDFLLLMHQASDTFVTHSRANFYFLLTSETQDMSEFSTSSSKKRSSKRGKKRTEERPSVSSNSTEEVLNDNSLNSLKEKAQNRELDDRIDSSCGSTESTKQMKSKINSQIKEGRKHNASSTSENSDTPVEGTIGEQGPGDKEPGQQGPGDKEPGAPVAEDKAAVTQEDLTEYIVVDVDDVNHTTVEMYTSGIYHQRRVRAGAASGWSACEGLLLLLRHALALLPDHAHHQAVCSAVCAETLVVLSNQREAGARAAAVRALAALTRRASPDLARRLHAHHYYIHLANQISLYEGSWELAAACAALLTKCDVPLEDQLDDDIWVDVTEESLHRCPPLLALLPCCLGDVPLAHNLTLLCRRIIDKASLKMLSEVSLAEVVVRAVRGVGQLPDANFEGRDLLLEDLYELLNRIAVKALSIQHGVQCPQAVMELHQLLSYVEAVGGAGERRVARGAQRALYCAQLDLLEQRLQHAASAAVKHNYFTTVLTSAVSLGGDERGELGARHVATVLRALAFLLTHCPTDPVGDDAQLFHRLLSTLLMAVSGAAPGRARWWAAGSAEWAGALQELFWWGAAPAAGTRELQPALLRALYHAPQHVLALLTPHDPAQLRKLAVYLLTILKHVHGAAENGEPSVELAITDWARTWAVATQAGLSDRVPSHALAPEAAALLQQDIARWAAAAARARPHIAKVVWSKDGLASKVTESAMSVTRGVVDVQNAQRKAFMEHLRRAQAGQAAAHHAWQTLIDTYTHEQAVWHDPRTYPASWQLDDAEGPGRVRVRLRRAPLLVAERFLQPAQRHKAGPRAAPLARVLAPWLARRGGLVARLQLHETVAYMARATAVSVAAELDGELLLTDKCIHFVPDDAPPLPSRRERLYIPELQAAPQAHSWALDSVAQVATRRWCLQERAVELFLTSGHAHLLAFADTAERAAFLKALAATHHPPDRIEPDTLTDAMTQWRNGNITNWEYLMRLNGLGGRSYNDLMQYPVLPFVLADYTSRILDLDDPASFRDLSKPMAVQNKNREQHYINIYNDLKAARREGCSPLVARAPHHYASLYSNSGGVLHYLVRVPPFTELFLNYQDNNFDMPDRTFHSLATTWRLITNDSPTDVKELIPELFYLPELFHNNEGLNLGKRQCGASVDDVELPPWAADARLFTLIHRQALESAYVTEHLPHWIDLVFGYKQTGQAALDAINVFPACTYYGFDPMALEEEVDRTAAAAMVRTYGQAPRQLLRAPHPHAARDVASAGAAPAAPPVWAGVRAARWGRWAGSPALPPPVPAARRSLPAAAALHALPHARSVAVATRATALVALHAEVGGTGHTSGQGAPLALVSWGHSDNIVRLKRRRDLRPDLLLQLCALDQITKVVSCVSAGCPYPLVLGHASGRVVCVRVREAGGAVRAQCRPLHAHRAPVHALHAAPRAGLLVSASLDGHIVLWDLHKLTYIRTLPNRDMLSVTHVTISETLCDIASVHDITASNAGASTGPAGPDLDGNNDAEAYEKDAYKYKSLIRVHTVNARFVGSVKVVEEVTCICYSGAAEGVSVNGIAAGLHSGGLRLYSSWDLRPLLYLPPPDTRAPLLSLTYSSDSSLLFGCYGSGVVLAWDSCGSQRPAPVRIVPAQALF</sequence>
<feature type="region of interest" description="Disordered" evidence="4">
    <location>
        <begin position="1972"/>
        <end position="2098"/>
    </location>
</feature>
<dbReference type="InterPro" id="IPR019775">
    <property type="entry name" value="WD40_repeat_CS"/>
</dbReference>
<feature type="compositionally biased region" description="Polar residues" evidence="4">
    <location>
        <begin position="2029"/>
        <end position="2047"/>
    </location>
</feature>
<feature type="compositionally biased region" description="Polar residues" evidence="4">
    <location>
        <begin position="303"/>
        <end position="313"/>
    </location>
</feature>
<dbReference type="PROSITE" id="PS50082">
    <property type="entry name" value="WD_REPEATS_2"/>
    <property type="match status" value="1"/>
</dbReference>
<feature type="compositionally biased region" description="Basic and acidic residues" evidence="4">
    <location>
        <begin position="2013"/>
        <end position="2027"/>
    </location>
</feature>
<evidence type="ECO:0000259" key="5">
    <source>
        <dbReference type="PROSITE" id="PS50197"/>
    </source>
</evidence>
<dbReference type="CDD" id="cd06071">
    <property type="entry name" value="Beach"/>
    <property type="match status" value="1"/>
</dbReference>
<dbReference type="RefSeq" id="XP_050562132.1">
    <property type="nucleotide sequence ID" value="XM_050706175.1"/>
</dbReference>
<dbReference type="PROSITE" id="PS51783">
    <property type="entry name" value="PH_BEACH"/>
    <property type="match status" value="1"/>
</dbReference>
<feature type="compositionally biased region" description="Basic and acidic residues" evidence="4">
    <location>
        <begin position="2075"/>
        <end position="2098"/>
    </location>
</feature>
<dbReference type="InterPro" id="IPR036372">
    <property type="entry name" value="BEACH_dom_sf"/>
</dbReference>
<organism evidence="7 9">
    <name type="scientific">Spodoptera frugiperda</name>
    <name type="common">Fall armyworm</name>
    <dbReference type="NCBI Taxonomy" id="7108"/>
    <lineage>
        <taxon>Eukaryota</taxon>
        <taxon>Metazoa</taxon>
        <taxon>Ecdysozoa</taxon>
        <taxon>Arthropoda</taxon>
        <taxon>Hexapoda</taxon>
        <taxon>Insecta</taxon>
        <taxon>Pterygota</taxon>
        <taxon>Neoptera</taxon>
        <taxon>Endopterygota</taxon>
        <taxon>Lepidoptera</taxon>
        <taxon>Glossata</taxon>
        <taxon>Ditrysia</taxon>
        <taxon>Noctuoidea</taxon>
        <taxon>Noctuidae</taxon>
        <taxon>Amphipyrinae</taxon>
        <taxon>Spodoptera</taxon>
    </lineage>
</organism>
<evidence type="ECO:0000256" key="3">
    <source>
        <dbReference type="PROSITE-ProRule" id="PRU00221"/>
    </source>
</evidence>
<feature type="region of interest" description="Disordered" evidence="4">
    <location>
        <begin position="225"/>
        <end position="281"/>
    </location>
</feature>
<dbReference type="PROSITE" id="PS50197">
    <property type="entry name" value="BEACH"/>
    <property type="match status" value="1"/>
</dbReference>
<feature type="compositionally biased region" description="Polar residues" evidence="4">
    <location>
        <begin position="1995"/>
        <end position="2012"/>
    </location>
</feature>
<dbReference type="Gene3D" id="2.130.10.10">
    <property type="entry name" value="YVTN repeat-like/Quinoprotein amine dehydrogenase"/>
    <property type="match status" value="1"/>
</dbReference>
<feature type="compositionally biased region" description="Basic residues" evidence="4">
    <location>
        <begin position="1978"/>
        <end position="1988"/>
    </location>
</feature>
<dbReference type="SUPFAM" id="SSF50729">
    <property type="entry name" value="PH domain-like"/>
    <property type="match status" value="1"/>
</dbReference>
<dbReference type="PANTHER" id="PTHR13743">
    <property type="entry name" value="BEIGE/BEACH-RELATED"/>
    <property type="match status" value="1"/>
</dbReference>
<dbReference type="InterPro" id="IPR001680">
    <property type="entry name" value="WD40_rpt"/>
</dbReference>
<feature type="domain" description="BEACH-type PH" evidence="6">
    <location>
        <begin position="2761"/>
        <end position="2871"/>
    </location>
</feature>
<feature type="region of interest" description="Disordered" evidence="4">
    <location>
        <begin position="1414"/>
        <end position="1440"/>
    </location>
</feature>
<dbReference type="PANTHER" id="PTHR13743:SF86">
    <property type="entry name" value="LYSOSOMAL-TRAFFICKING REGULATOR"/>
    <property type="match status" value="1"/>
</dbReference>
<feature type="compositionally biased region" description="Polar residues" evidence="4">
    <location>
        <begin position="2055"/>
        <end position="2064"/>
    </location>
</feature>
<proteinExistence type="predicted"/>
<feature type="domain" description="BEACH" evidence="5">
    <location>
        <begin position="2877"/>
        <end position="3177"/>
    </location>
</feature>
<evidence type="ECO:0000259" key="6">
    <source>
        <dbReference type="PROSITE" id="PS51783"/>
    </source>
</evidence>
<evidence type="ECO:0000313" key="8">
    <source>
        <dbReference type="RefSeq" id="XP_050562132.1"/>
    </source>
</evidence>
<dbReference type="Pfam" id="PF02138">
    <property type="entry name" value="Beach"/>
    <property type="match status" value="1"/>
</dbReference>
<evidence type="ECO:0000313" key="9">
    <source>
        <dbReference type="RefSeq" id="XP_050562134.1"/>
    </source>
</evidence>
<feature type="compositionally biased region" description="Basic and acidic residues" evidence="4">
    <location>
        <begin position="1113"/>
        <end position="1124"/>
    </location>
</feature>
<reference evidence="8 9" key="1">
    <citation type="submission" date="2025-04" db="UniProtKB">
        <authorList>
            <consortium name="RefSeq"/>
        </authorList>
    </citation>
    <scope>IDENTIFICATION</scope>
    <source>
        <tissue evidence="8 9">Whole larval tissue</tissue>
    </source>
</reference>
<name>A0A9R0EAQ0_SPOFR</name>
<dbReference type="InterPro" id="IPR036322">
    <property type="entry name" value="WD40_repeat_dom_sf"/>
</dbReference>
<dbReference type="InterPro" id="IPR015943">
    <property type="entry name" value="WD40/YVTN_repeat-like_dom_sf"/>
</dbReference>
<dbReference type="InterPro" id="IPR023362">
    <property type="entry name" value="PH-BEACH_dom"/>
</dbReference>
<keyword evidence="2" id="KW-0677">Repeat</keyword>
<dbReference type="Proteomes" id="UP000829999">
    <property type="component" value="Chromosome 28"/>
</dbReference>
<evidence type="ECO:0000256" key="1">
    <source>
        <dbReference type="ARBA" id="ARBA00022574"/>
    </source>
</evidence>
<protein>
    <submittedName>
        <fullName evidence="8 9">Lysosomal-trafficking regulator isoform X1</fullName>
    </submittedName>
</protein>
<dbReference type="InterPro" id="IPR050865">
    <property type="entry name" value="BEACH_Domain"/>
</dbReference>
<dbReference type="Gene3D" id="1.10.1540.10">
    <property type="entry name" value="BEACH domain"/>
    <property type="match status" value="1"/>
</dbReference>
<feature type="compositionally biased region" description="Low complexity" evidence="4">
    <location>
        <begin position="1419"/>
        <end position="1430"/>
    </location>
</feature>
<gene>
    <name evidence="8 9" type="primary">LOC118265154</name>
</gene>
<dbReference type="GeneID" id="118265154"/>
<dbReference type="SUPFAM" id="SSF81837">
    <property type="entry name" value="BEACH domain"/>
    <property type="match status" value="1"/>
</dbReference>
<evidence type="ECO:0000256" key="2">
    <source>
        <dbReference type="ARBA" id="ARBA00022737"/>
    </source>
</evidence>
<dbReference type="SMART" id="SM00320">
    <property type="entry name" value="WD40"/>
    <property type="match status" value="2"/>
</dbReference>
<feature type="region of interest" description="Disordered" evidence="4">
    <location>
        <begin position="94"/>
        <end position="124"/>
    </location>
</feature>
<dbReference type="PROSITE" id="PS50294">
    <property type="entry name" value="WD_REPEATS_REGION"/>
    <property type="match status" value="1"/>
</dbReference>
<feature type="compositionally biased region" description="Polar residues" evidence="4">
    <location>
        <begin position="227"/>
        <end position="236"/>
    </location>
</feature>
<dbReference type="PROSITE" id="PS00678">
    <property type="entry name" value="WD_REPEATS_1"/>
    <property type="match status" value="1"/>
</dbReference>
<feature type="region of interest" description="Disordered" evidence="4">
    <location>
        <begin position="302"/>
        <end position="325"/>
    </location>
</feature>
<feature type="repeat" description="WD" evidence="3">
    <location>
        <begin position="3341"/>
        <end position="3382"/>
    </location>
</feature>
<dbReference type="SUPFAM" id="SSF50978">
    <property type="entry name" value="WD40 repeat-like"/>
    <property type="match status" value="1"/>
</dbReference>
<evidence type="ECO:0000313" key="7">
    <source>
        <dbReference type="Proteomes" id="UP000829999"/>
    </source>
</evidence>
<dbReference type="RefSeq" id="XP_050562134.1">
    <property type="nucleotide sequence ID" value="XM_050706177.1"/>
</dbReference>
<accession>A0A9R0EAQ0</accession>